<protein>
    <submittedName>
        <fullName evidence="3">ATPase assembly factor ATP10</fullName>
    </submittedName>
</protein>
<feature type="coiled-coil region" evidence="1">
    <location>
        <begin position="275"/>
        <end position="302"/>
    </location>
</feature>
<name>A0A9P5PV62_9AGAR</name>
<dbReference type="PANTHER" id="PTHR28106:SF1">
    <property type="entry name" value="MITOCHONDRIAL ATPASE COMPLEX SUBUNIT ATP10"/>
    <property type="match status" value="1"/>
</dbReference>
<evidence type="ECO:0000256" key="1">
    <source>
        <dbReference type="SAM" id="Coils"/>
    </source>
</evidence>
<dbReference type="EMBL" id="JADNRY010000020">
    <property type="protein sequence ID" value="KAF9073034.1"/>
    <property type="molecule type" value="Genomic_DNA"/>
</dbReference>
<dbReference type="GO" id="GO:0033615">
    <property type="term" value="P:mitochondrial proton-transporting ATP synthase complex assembly"/>
    <property type="evidence" value="ECO:0007669"/>
    <property type="project" value="TreeGrafter"/>
</dbReference>
<evidence type="ECO:0000313" key="3">
    <source>
        <dbReference type="EMBL" id="KAF9073034.1"/>
    </source>
</evidence>
<evidence type="ECO:0000313" key="4">
    <source>
        <dbReference type="Proteomes" id="UP000772434"/>
    </source>
</evidence>
<reference evidence="3" key="1">
    <citation type="submission" date="2020-11" db="EMBL/GenBank/DDBJ databases">
        <authorList>
            <consortium name="DOE Joint Genome Institute"/>
            <person name="Ahrendt S."/>
            <person name="Riley R."/>
            <person name="Andreopoulos W."/>
            <person name="Labutti K."/>
            <person name="Pangilinan J."/>
            <person name="Ruiz-Duenas F.J."/>
            <person name="Barrasa J.M."/>
            <person name="Sanchez-Garcia M."/>
            <person name="Camarero S."/>
            <person name="Miyauchi S."/>
            <person name="Serrano A."/>
            <person name="Linde D."/>
            <person name="Babiker R."/>
            <person name="Drula E."/>
            <person name="Ayuso-Fernandez I."/>
            <person name="Pacheco R."/>
            <person name="Padilla G."/>
            <person name="Ferreira P."/>
            <person name="Barriuso J."/>
            <person name="Kellner H."/>
            <person name="Castanera R."/>
            <person name="Alfaro M."/>
            <person name="Ramirez L."/>
            <person name="Pisabarro A.G."/>
            <person name="Kuo A."/>
            <person name="Tritt A."/>
            <person name="Lipzen A."/>
            <person name="He G."/>
            <person name="Yan M."/>
            <person name="Ng V."/>
            <person name="Cullen D."/>
            <person name="Martin F."/>
            <person name="Rosso M.-N."/>
            <person name="Henrissat B."/>
            <person name="Hibbett D."/>
            <person name="Martinez A.T."/>
            <person name="Grigoriev I.V."/>
        </authorList>
    </citation>
    <scope>NUCLEOTIDE SEQUENCE</scope>
    <source>
        <strain evidence="3">AH 40177</strain>
    </source>
</reference>
<proteinExistence type="predicted"/>
<dbReference type="InterPro" id="IPR007849">
    <property type="entry name" value="ATP10"/>
</dbReference>
<dbReference type="Pfam" id="PF05176">
    <property type="entry name" value="ATP-synt_10"/>
    <property type="match status" value="1"/>
</dbReference>
<dbReference type="OrthoDB" id="17089at2759"/>
<comment type="caution">
    <text evidence="3">The sequence shown here is derived from an EMBL/GenBank/DDBJ whole genome shotgun (WGS) entry which is preliminary data.</text>
</comment>
<dbReference type="Proteomes" id="UP000772434">
    <property type="component" value="Unassembled WGS sequence"/>
</dbReference>
<feature type="compositionally biased region" description="Basic and acidic residues" evidence="2">
    <location>
        <begin position="29"/>
        <end position="42"/>
    </location>
</feature>
<feature type="region of interest" description="Disordered" evidence="2">
    <location>
        <begin position="22"/>
        <end position="56"/>
    </location>
</feature>
<dbReference type="PANTHER" id="PTHR28106">
    <property type="entry name" value="MITOCHONDRIAL ATPASE COMPLEX SUBUNIT ATP10"/>
    <property type="match status" value="1"/>
</dbReference>
<accession>A0A9P5PV62</accession>
<sequence length="304" mass="34459">MISSQCRRRVVPLVHSSRRYVSKVQADTTTKKETEKGKEKAFPYEPEPLSRPLGVLDKPSVQHQTKLERLKQVLTDDTAIAEQRKHLVKEAVTKGYFHDLNATRWNGGKTWIAPKVLIREDRSLYFPDIAGKSLLHGNPRHTTSMCIGHITILCILSTKISEIQIDAFTKSSMARFSWHPLFQRIQINLQENILKSLLVSLFLASLRRAIPVDQHATYLISSQNMEYQSEAIGLENNRVGYVYLIDENLRIRWAGCADPTADEAKALEVCTGILLKRLDNKNNQIEEQARKAQAELEAKAKGSG</sequence>
<gene>
    <name evidence="3" type="ORF">BDP27DRAFT_1216637</name>
</gene>
<keyword evidence="1" id="KW-0175">Coiled coil</keyword>
<dbReference type="AlphaFoldDB" id="A0A9P5PV62"/>
<keyword evidence="4" id="KW-1185">Reference proteome</keyword>
<dbReference type="GO" id="GO:0005743">
    <property type="term" value="C:mitochondrial inner membrane"/>
    <property type="evidence" value="ECO:0007669"/>
    <property type="project" value="TreeGrafter"/>
</dbReference>
<organism evidence="3 4">
    <name type="scientific">Rhodocollybia butyracea</name>
    <dbReference type="NCBI Taxonomy" id="206335"/>
    <lineage>
        <taxon>Eukaryota</taxon>
        <taxon>Fungi</taxon>
        <taxon>Dikarya</taxon>
        <taxon>Basidiomycota</taxon>
        <taxon>Agaricomycotina</taxon>
        <taxon>Agaricomycetes</taxon>
        <taxon>Agaricomycetidae</taxon>
        <taxon>Agaricales</taxon>
        <taxon>Marasmiineae</taxon>
        <taxon>Omphalotaceae</taxon>
        <taxon>Rhodocollybia</taxon>
    </lineage>
</organism>
<evidence type="ECO:0000256" key="2">
    <source>
        <dbReference type="SAM" id="MobiDB-lite"/>
    </source>
</evidence>